<dbReference type="PANTHER" id="PTHR33064:SF37">
    <property type="entry name" value="RIBONUCLEASE H"/>
    <property type="match status" value="1"/>
</dbReference>
<protein>
    <recommendedName>
        <fullName evidence="3">Reverse transcriptase domain-containing protein</fullName>
    </recommendedName>
</protein>
<gene>
    <name evidence="1" type="ORF">PR001_g21331</name>
</gene>
<dbReference type="InterPro" id="IPR043128">
    <property type="entry name" value="Rev_trsase/Diguanyl_cyclase"/>
</dbReference>
<dbReference type="Proteomes" id="UP000429607">
    <property type="component" value="Unassembled WGS sequence"/>
</dbReference>
<evidence type="ECO:0008006" key="3">
    <source>
        <dbReference type="Google" id="ProtNLM"/>
    </source>
</evidence>
<evidence type="ECO:0000313" key="2">
    <source>
        <dbReference type="Proteomes" id="UP000429607"/>
    </source>
</evidence>
<dbReference type="Gene3D" id="3.30.70.270">
    <property type="match status" value="1"/>
</dbReference>
<dbReference type="AlphaFoldDB" id="A0A6A3J972"/>
<accession>A0A6A3J972</accession>
<name>A0A6A3J972_9STRA</name>
<dbReference type="InterPro" id="IPR043502">
    <property type="entry name" value="DNA/RNA_pol_sf"/>
</dbReference>
<dbReference type="InterPro" id="IPR051320">
    <property type="entry name" value="Viral_Replic_Matur_Polypro"/>
</dbReference>
<dbReference type="PANTHER" id="PTHR33064">
    <property type="entry name" value="POL PROTEIN"/>
    <property type="match status" value="1"/>
</dbReference>
<dbReference type="EMBL" id="QXFV01002214">
    <property type="protein sequence ID" value="KAE8991071.1"/>
    <property type="molecule type" value="Genomic_DNA"/>
</dbReference>
<proteinExistence type="predicted"/>
<comment type="caution">
    <text evidence="1">The sequence shown here is derived from an EMBL/GenBank/DDBJ whole genome shotgun (WGS) entry which is preliminary data.</text>
</comment>
<organism evidence="1 2">
    <name type="scientific">Phytophthora rubi</name>
    <dbReference type="NCBI Taxonomy" id="129364"/>
    <lineage>
        <taxon>Eukaryota</taxon>
        <taxon>Sar</taxon>
        <taxon>Stramenopiles</taxon>
        <taxon>Oomycota</taxon>
        <taxon>Peronosporomycetes</taxon>
        <taxon>Peronosporales</taxon>
        <taxon>Peronosporaceae</taxon>
        <taxon>Phytophthora</taxon>
    </lineage>
</organism>
<sequence>MPFGLKNAPLIYQQMLDNCLWGFVRLPASEEDQVDADVLEFLGIQAGDSAKEDLSTLADSMTVFQRNTPAPPQLNPVLGRSSYIDDIAYGAETWEQLCIDLNRLLHRLRYWGISVSLPKSEFGKKTI</sequence>
<reference evidence="1 2" key="1">
    <citation type="submission" date="2018-09" db="EMBL/GenBank/DDBJ databases">
        <title>Genomic investigation of the strawberry pathogen Phytophthora fragariae indicates pathogenicity is determined by transcriptional variation in three key races.</title>
        <authorList>
            <person name="Adams T.M."/>
            <person name="Armitage A.D."/>
            <person name="Sobczyk M.K."/>
            <person name="Bates H.J."/>
            <person name="Dunwell J.M."/>
            <person name="Nellist C.F."/>
            <person name="Harrison R.J."/>
        </authorList>
    </citation>
    <scope>NUCLEOTIDE SEQUENCE [LARGE SCALE GENOMIC DNA]</scope>
    <source>
        <strain evidence="1 2">SCRP249</strain>
    </source>
</reference>
<dbReference type="SUPFAM" id="SSF56672">
    <property type="entry name" value="DNA/RNA polymerases"/>
    <property type="match status" value="1"/>
</dbReference>
<evidence type="ECO:0000313" key="1">
    <source>
        <dbReference type="EMBL" id="KAE8991071.1"/>
    </source>
</evidence>